<evidence type="ECO:0000313" key="2">
    <source>
        <dbReference type="EMBL" id="ODV74594.1"/>
    </source>
</evidence>
<gene>
    <name evidence="2" type="ORF">CYBJADRAFT_59215</name>
</gene>
<proteinExistence type="predicted"/>
<dbReference type="GeneID" id="30992198"/>
<feature type="compositionally biased region" description="Low complexity" evidence="1">
    <location>
        <begin position="162"/>
        <end position="190"/>
    </location>
</feature>
<protein>
    <submittedName>
        <fullName evidence="2">Uncharacterized protein</fullName>
    </submittedName>
</protein>
<dbReference type="OrthoDB" id="3981144at2759"/>
<dbReference type="EMBL" id="KV453927">
    <property type="protein sequence ID" value="ODV74594.1"/>
    <property type="molecule type" value="Genomic_DNA"/>
</dbReference>
<name>A0A1E4S506_CYBJN</name>
<accession>A0A1E4S506</accession>
<evidence type="ECO:0000256" key="1">
    <source>
        <dbReference type="SAM" id="MobiDB-lite"/>
    </source>
</evidence>
<feature type="region of interest" description="Disordered" evidence="1">
    <location>
        <begin position="128"/>
        <end position="190"/>
    </location>
</feature>
<keyword evidence="3" id="KW-1185">Reference proteome</keyword>
<reference evidence="2 3" key="1">
    <citation type="journal article" date="2016" name="Proc. Natl. Acad. Sci. U.S.A.">
        <title>Comparative genomics of biotechnologically important yeasts.</title>
        <authorList>
            <person name="Riley R."/>
            <person name="Haridas S."/>
            <person name="Wolfe K.H."/>
            <person name="Lopes M.R."/>
            <person name="Hittinger C.T."/>
            <person name="Goeker M."/>
            <person name="Salamov A.A."/>
            <person name="Wisecaver J.H."/>
            <person name="Long T.M."/>
            <person name="Calvey C.H."/>
            <person name="Aerts A.L."/>
            <person name="Barry K.W."/>
            <person name="Choi C."/>
            <person name="Clum A."/>
            <person name="Coughlan A.Y."/>
            <person name="Deshpande S."/>
            <person name="Douglass A.P."/>
            <person name="Hanson S.J."/>
            <person name="Klenk H.-P."/>
            <person name="LaButti K.M."/>
            <person name="Lapidus A."/>
            <person name="Lindquist E.A."/>
            <person name="Lipzen A.M."/>
            <person name="Meier-Kolthoff J.P."/>
            <person name="Ohm R.A."/>
            <person name="Otillar R.P."/>
            <person name="Pangilinan J.L."/>
            <person name="Peng Y."/>
            <person name="Rokas A."/>
            <person name="Rosa C.A."/>
            <person name="Scheuner C."/>
            <person name="Sibirny A.A."/>
            <person name="Slot J.C."/>
            <person name="Stielow J.B."/>
            <person name="Sun H."/>
            <person name="Kurtzman C.P."/>
            <person name="Blackwell M."/>
            <person name="Grigoriev I.V."/>
            <person name="Jeffries T.W."/>
        </authorList>
    </citation>
    <scope>NUCLEOTIDE SEQUENCE [LARGE SCALE GENOMIC DNA]</scope>
    <source>
        <strain evidence="3">ATCC 18201 / CBS 1600 / BCRC 20928 / JCM 3617 / NBRC 0987 / NRRL Y-1542</strain>
    </source>
</reference>
<feature type="compositionally biased region" description="Polar residues" evidence="1">
    <location>
        <begin position="128"/>
        <end position="140"/>
    </location>
</feature>
<evidence type="ECO:0000313" key="3">
    <source>
        <dbReference type="Proteomes" id="UP000094389"/>
    </source>
</evidence>
<dbReference type="Proteomes" id="UP000094389">
    <property type="component" value="Unassembled WGS sequence"/>
</dbReference>
<dbReference type="AlphaFoldDB" id="A0A1E4S506"/>
<sequence>MFRQAFRVSSKQFVRYNSSAPSSSGVAQSEIDALLAKVKELGLPQNKTAASFRAAGGAHKGKRGARASSGHSGKSASGSKSSGKAQAKSSQPAEAQAQGQGQSNAAAQNRPKRLQTNLDGFDEVASSFTATGSVSGGSKQQRVRVKAKDRRFVNRDATSTSAQGRPQGQRARGGAKKNNGNSRRSANSRAENIVYVNPNLDLIAKQYIPEPVTISSLLETSPFTSQTPNSRILKAYMELKANGEADVTGVLNGKSHFAPESVLQKMKTPQLKLNAEVVINSLNRNSSLDYDTKMKLLGPLTGLAPVKQLTA</sequence>
<organism evidence="2 3">
    <name type="scientific">Cyberlindnera jadinii (strain ATCC 18201 / CBS 1600 / BCRC 20928 / JCM 3617 / NBRC 0987 / NRRL Y-1542)</name>
    <name type="common">Torula yeast</name>
    <name type="synonym">Candida utilis</name>
    <dbReference type="NCBI Taxonomy" id="983966"/>
    <lineage>
        <taxon>Eukaryota</taxon>
        <taxon>Fungi</taxon>
        <taxon>Dikarya</taxon>
        <taxon>Ascomycota</taxon>
        <taxon>Saccharomycotina</taxon>
        <taxon>Saccharomycetes</taxon>
        <taxon>Phaffomycetales</taxon>
        <taxon>Phaffomycetaceae</taxon>
        <taxon>Cyberlindnera</taxon>
    </lineage>
</organism>
<dbReference type="RefSeq" id="XP_020071633.1">
    <property type="nucleotide sequence ID" value="XM_020217802.1"/>
</dbReference>
<feature type="region of interest" description="Disordered" evidence="1">
    <location>
        <begin position="52"/>
        <end position="109"/>
    </location>
</feature>
<feature type="compositionally biased region" description="Low complexity" evidence="1">
    <location>
        <begin position="66"/>
        <end position="109"/>
    </location>
</feature>